<name>A0A427YDM0_9TREE</name>
<proteinExistence type="predicted"/>
<evidence type="ECO:0000259" key="2">
    <source>
        <dbReference type="Pfam" id="PF04082"/>
    </source>
</evidence>
<evidence type="ECO:0000313" key="3">
    <source>
        <dbReference type="EMBL" id="RSH89162.1"/>
    </source>
</evidence>
<dbReference type="GO" id="GO:0003700">
    <property type="term" value="F:DNA-binding transcription factor activity"/>
    <property type="evidence" value="ECO:0007669"/>
    <property type="project" value="InterPro"/>
</dbReference>
<sequence>MIEAVEAGEHQGMEPVYLGGSSLSQLAWLFCPASVKRKLHALDLEHDLHRGAICDSDEQGLLIGRDPQQSRGYRSTSTSLSSIETRLAELVGASTVLRDLYDTASTRIITVFPVISKHESLLNDEPDQKFWERFIELHHNSTPPTPLPGVVRIIHCALASMSREVSAGIRQNVLSSLQNSLASIEFERLCRTSTISSIQVLILLTMCDELNGNGSASPFLKLGAAIRMAQELALHRNVSLDLVPLAQRNRRARVWGAMSLRHGQALAIDLDMCDVSLPQEYPDHVRDSSSGKWSPSFRFLAEFTKMSILLGRAYRLTCSPIGLSKADDVPLLVLQTEIDMWVTQLPRSWPYSPTLLTPSAEDLMNIFYVALEFTFLRPFLWPTAPLPPHITFRPAPQRWSALVLRAQQATLWAESSEGTFFLDVWSNVLYPLVCCLFIHLKLYEQTQREDAKIYLERTDNVIQSWASQHPGSARRSKIAAITGLLRQSMGPSSPMNTMDNLLTPGGSLADNWLETITAAGGDYDFGLV</sequence>
<keyword evidence="1" id="KW-0539">Nucleus</keyword>
<dbReference type="CDD" id="cd12148">
    <property type="entry name" value="fungal_TF_MHR"/>
    <property type="match status" value="1"/>
</dbReference>
<dbReference type="InterPro" id="IPR007219">
    <property type="entry name" value="XnlR_reg_dom"/>
</dbReference>
<comment type="caution">
    <text evidence="3">The sequence shown here is derived from an EMBL/GenBank/DDBJ whole genome shotgun (WGS) entry which is preliminary data.</text>
</comment>
<dbReference type="OrthoDB" id="39175at2759"/>
<dbReference type="EMBL" id="RSCD01000014">
    <property type="protein sequence ID" value="RSH89162.1"/>
    <property type="molecule type" value="Genomic_DNA"/>
</dbReference>
<dbReference type="PANTHER" id="PTHR46910:SF1">
    <property type="entry name" value="MISCELLANEOUS ZN(II)2CYS6 TRANSCRIPTION FACTOR (EUROFUNG)-RELATED"/>
    <property type="match status" value="1"/>
</dbReference>
<reference evidence="3 4" key="1">
    <citation type="submission" date="2018-11" db="EMBL/GenBank/DDBJ databases">
        <title>Genome sequence of Saitozyma podzolica DSM 27192.</title>
        <authorList>
            <person name="Aliyu H."/>
            <person name="Gorte O."/>
            <person name="Ochsenreither K."/>
        </authorList>
    </citation>
    <scope>NUCLEOTIDE SEQUENCE [LARGE SCALE GENOMIC DNA]</scope>
    <source>
        <strain evidence="3 4">DSM 27192</strain>
    </source>
</reference>
<dbReference type="GO" id="GO:0003677">
    <property type="term" value="F:DNA binding"/>
    <property type="evidence" value="ECO:0007669"/>
    <property type="project" value="InterPro"/>
</dbReference>
<dbReference type="STRING" id="1890683.A0A427YDM0"/>
<protein>
    <recommendedName>
        <fullName evidence="2">Xylanolytic transcriptional activator regulatory domain-containing protein</fullName>
    </recommendedName>
</protein>
<keyword evidence="4" id="KW-1185">Reference proteome</keyword>
<dbReference type="Pfam" id="PF04082">
    <property type="entry name" value="Fungal_trans"/>
    <property type="match status" value="1"/>
</dbReference>
<gene>
    <name evidence="3" type="ORF">EHS25_002274</name>
</gene>
<dbReference type="Proteomes" id="UP000279259">
    <property type="component" value="Unassembled WGS sequence"/>
</dbReference>
<evidence type="ECO:0000313" key="4">
    <source>
        <dbReference type="Proteomes" id="UP000279259"/>
    </source>
</evidence>
<dbReference type="PANTHER" id="PTHR46910">
    <property type="entry name" value="TRANSCRIPTION FACTOR PDR1"/>
    <property type="match status" value="1"/>
</dbReference>
<dbReference type="AlphaFoldDB" id="A0A427YDM0"/>
<evidence type="ECO:0000256" key="1">
    <source>
        <dbReference type="ARBA" id="ARBA00023242"/>
    </source>
</evidence>
<accession>A0A427YDM0</accession>
<feature type="domain" description="Xylanolytic transcriptional activator regulatory" evidence="2">
    <location>
        <begin position="112"/>
        <end position="255"/>
    </location>
</feature>
<dbReference type="InterPro" id="IPR050987">
    <property type="entry name" value="AtrR-like"/>
</dbReference>
<organism evidence="3 4">
    <name type="scientific">Saitozyma podzolica</name>
    <dbReference type="NCBI Taxonomy" id="1890683"/>
    <lineage>
        <taxon>Eukaryota</taxon>
        <taxon>Fungi</taxon>
        <taxon>Dikarya</taxon>
        <taxon>Basidiomycota</taxon>
        <taxon>Agaricomycotina</taxon>
        <taxon>Tremellomycetes</taxon>
        <taxon>Tremellales</taxon>
        <taxon>Trimorphomycetaceae</taxon>
        <taxon>Saitozyma</taxon>
    </lineage>
</organism>
<dbReference type="GO" id="GO:0008270">
    <property type="term" value="F:zinc ion binding"/>
    <property type="evidence" value="ECO:0007669"/>
    <property type="project" value="InterPro"/>
</dbReference>
<dbReference type="GO" id="GO:0006351">
    <property type="term" value="P:DNA-templated transcription"/>
    <property type="evidence" value="ECO:0007669"/>
    <property type="project" value="InterPro"/>
</dbReference>